<sequence>MRATAIKIFSLSSALALLLQGCLSINLKQMLPEIRTYDLNASSFEIAQCAKPLTEVRLISILSADLFNTKEIVFKAKDGQITHGKHQKWIDLPRNMLKTMFMQEAQKACLGVALPPYGAGAPTYAVRFTILSFSLLEKENSTYRAEFALGYDISVKGASHSGVIIKHENISSLENKTTKTSKNGNQDFQESAIQSLQHVSTQAMQEAISLIKKAIEVQSVNPLKIKIRRNCLNLRLAGASVLTACVFSGCFFLKVFDKKLSSNDWHIQKVEINHQVYDIETMLADSAFREHEEEQDASLNTALPEDKAVIEAKEQERKEKENTGMSFLKRNPSLKALWGSLCLTKKKIVFMGKVIATGILPAIHGKAIGTLKLKTAGFQGKCVEMSI</sequence>
<dbReference type="Gene3D" id="3.40.50.10610">
    <property type="entry name" value="ABC-type transport auxiliary lipoprotein component"/>
    <property type="match status" value="1"/>
</dbReference>
<dbReference type="PROSITE" id="PS51257">
    <property type="entry name" value="PROKAR_LIPOPROTEIN"/>
    <property type="match status" value="1"/>
</dbReference>
<dbReference type="Proteomes" id="UP000015816">
    <property type="component" value="Unassembled WGS sequence"/>
</dbReference>
<evidence type="ECO:0000313" key="1">
    <source>
        <dbReference type="EMBL" id="EQD89866.1"/>
    </source>
</evidence>
<evidence type="ECO:0000313" key="2">
    <source>
        <dbReference type="Proteomes" id="UP000015816"/>
    </source>
</evidence>
<proteinExistence type="predicted"/>
<reference evidence="1 2" key="1">
    <citation type="journal article" date="2013" name="Genome Announc.">
        <title>Genome Sequences of Three hpAfrica2 Strains of Helicobacter pylori.</title>
        <authorList>
            <person name="Duncan S.S."/>
            <person name="Bertoli M.T."/>
            <person name="Kersulyte D."/>
            <person name="Valk P.L."/>
            <person name="Tamma S."/>
            <person name="Segal I."/>
            <person name="McClain M.S."/>
            <person name="Cover T.L."/>
            <person name="Berg D.E."/>
        </authorList>
    </citation>
    <scope>NUCLEOTIDE SEQUENCE [LARGE SCALE GENOMIC DNA]</scope>
    <source>
        <strain evidence="1 2">SouthAfrica50</strain>
    </source>
</reference>
<protein>
    <submittedName>
        <fullName evidence="1">Putative lipoprotein</fullName>
    </submittedName>
</protein>
<organism evidence="1 2">
    <name type="scientific">Helicobacter pylori SouthAfrica50</name>
    <dbReference type="NCBI Taxonomy" id="1352357"/>
    <lineage>
        <taxon>Bacteria</taxon>
        <taxon>Pseudomonadati</taxon>
        <taxon>Campylobacterota</taxon>
        <taxon>Epsilonproteobacteria</taxon>
        <taxon>Campylobacterales</taxon>
        <taxon>Helicobacteraceae</taxon>
        <taxon>Helicobacter</taxon>
    </lineage>
</organism>
<comment type="caution">
    <text evidence="1">The sequence shown here is derived from an EMBL/GenBank/DDBJ whole genome shotgun (WGS) entry which is preliminary data.</text>
</comment>
<keyword evidence="1" id="KW-0449">Lipoprotein</keyword>
<dbReference type="EMBL" id="AVNI01000001">
    <property type="protein sequence ID" value="EQD89866.1"/>
    <property type="molecule type" value="Genomic_DNA"/>
</dbReference>
<dbReference type="SUPFAM" id="SSF159594">
    <property type="entry name" value="XCC0632-like"/>
    <property type="match status" value="1"/>
</dbReference>
<accession>T2SAW5</accession>
<dbReference type="AlphaFoldDB" id="T2SAW5"/>
<name>T2SAW5_HELPX</name>
<dbReference type="PATRIC" id="fig|1352357.3.peg.257"/>
<gene>
    <name evidence="1" type="ORF">HPSA50_0259</name>
</gene>